<comment type="caution">
    <text evidence="1">The sequence shown here is derived from an EMBL/GenBank/DDBJ whole genome shotgun (WGS) entry which is preliminary data.</text>
</comment>
<accession>A0AAP8SM51</accession>
<evidence type="ECO:0000313" key="2">
    <source>
        <dbReference type="Proteomes" id="UP000235162"/>
    </source>
</evidence>
<organism evidence="1 2">
    <name type="scientific">Halioglobus japonicus</name>
    <dbReference type="NCBI Taxonomy" id="930805"/>
    <lineage>
        <taxon>Bacteria</taxon>
        <taxon>Pseudomonadati</taxon>
        <taxon>Pseudomonadota</taxon>
        <taxon>Gammaproteobacteria</taxon>
        <taxon>Cellvibrionales</taxon>
        <taxon>Halieaceae</taxon>
        <taxon>Halioglobus</taxon>
    </lineage>
</organism>
<sequence>MSAEMPLCEPIDDCRAWRAADFAEEALWVRHFTTLEIEELEAMGRTIAEGSLAAEYAVAIQAAILSVVPLVLELAETMAQGKGFRLCRGCPRSARVLS</sequence>
<proteinExistence type="predicted"/>
<reference evidence="1 2" key="1">
    <citation type="submission" date="2018-01" db="EMBL/GenBank/DDBJ databases">
        <title>The draft genome sequence of Halioglobus japonicus S1-36.</title>
        <authorList>
            <person name="Du Z.-J."/>
            <person name="Shi M.-J."/>
        </authorList>
    </citation>
    <scope>NUCLEOTIDE SEQUENCE [LARGE SCALE GENOMIC DNA]</scope>
    <source>
        <strain evidence="1 2">S1-36</strain>
    </source>
</reference>
<gene>
    <name evidence="1" type="ORF">C0029_16005</name>
</gene>
<dbReference type="AlphaFoldDB" id="A0AAP8SM51"/>
<dbReference type="Proteomes" id="UP000235162">
    <property type="component" value="Unassembled WGS sequence"/>
</dbReference>
<name>A0AAP8SM51_9GAMM</name>
<dbReference type="KEGG" id="hja:BST95_01740"/>
<keyword evidence="2" id="KW-1185">Reference proteome</keyword>
<dbReference type="RefSeq" id="WP_084197896.1">
    <property type="nucleotide sequence ID" value="NZ_BMYL01000004.1"/>
</dbReference>
<evidence type="ECO:0000313" key="1">
    <source>
        <dbReference type="EMBL" id="PLW85036.1"/>
    </source>
</evidence>
<dbReference type="EMBL" id="PKUR01000004">
    <property type="protein sequence ID" value="PLW85036.1"/>
    <property type="molecule type" value="Genomic_DNA"/>
</dbReference>
<protein>
    <submittedName>
        <fullName evidence="1">Uncharacterized protein</fullName>
    </submittedName>
</protein>